<evidence type="ECO:0000256" key="1">
    <source>
        <dbReference type="SAM" id="MobiDB-lite"/>
    </source>
</evidence>
<dbReference type="Proteomes" id="UP000243459">
    <property type="component" value="Chromosome 1"/>
</dbReference>
<organism evidence="2 3">
    <name type="scientific">Asparagus officinalis</name>
    <name type="common">Garden asparagus</name>
    <dbReference type="NCBI Taxonomy" id="4686"/>
    <lineage>
        <taxon>Eukaryota</taxon>
        <taxon>Viridiplantae</taxon>
        <taxon>Streptophyta</taxon>
        <taxon>Embryophyta</taxon>
        <taxon>Tracheophyta</taxon>
        <taxon>Spermatophyta</taxon>
        <taxon>Magnoliopsida</taxon>
        <taxon>Liliopsida</taxon>
        <taxon>Asparagales</taxon>
        <taxon>Asparagaceae</taxon>
        <taxon>Asparagoideae</taxon>
        <taxon>Asparagus</taxon>
    </lineage>
</organism>
<keyword evidence="3" id="KW-1185">Reference proteome</keyword>
<sequence length="171" mass="19673">MAKHRNEDSLDEGSLHADDLKQQCRSRVWMRDAMRYHVQWNYNLDLYSFAWAQAVQNKPLGLDVRPEEDEIEYEIDDGDDEIVGENMSGVEGEVEKEEALSMNDHLFGRRLLEKHTIQESEPAEAQNLENLEIKQNFGGEDNEGDVEGIILNADYHDVTTHPSPLPKNPRP</sequence>
<proteinExistence type="predicted"/>
<dbReference type="AlphaFoldDB" id="A0A5P1FMB6"/>
<accession>A0A5P1FMB6</accession>
<reference evidence="3" key="1">
    <citation type="journal article" date="2017" name="Nat. Commun.">
        <title>The asparagus genome sheds light on the origin and evolution of a young Y chromosome.</title>
        <authorList>
            <person name="Harkess A."/>
            <person name="Zhou J."/>
            <person name="Xu C."/>
            <person name="Bowers J.E."/>
            <person name="Van der Hulst R."/>
            <person name="Ayyampalayam S."/>
            <person name="Mercati F."/>
            <person name="Riccardi P."/>
            <person name="McKain M.R."/>
            <person name="Kakrana A."/>
            <person name="Tang H."/>
            <person name="Ray J."/>
            <person name="Groenendijk J."/>
            <person name="Arikit S."/>
            <person name="Mathioni S.M."/>
            <person name="Nakano M."/>
            <person name="Shan H."/>
            <person name="Telgmann-Rauber A."/>
            <person name="Kanno A."/>
            <person name="Yue Z."/>
            <person name="Chen H."/>
            <person name="Li W."/>
            <person name="Chen Y."/>
            <person name="Xu X."/>
            <person name="Zhang Y."/>
            <person name="Luo S."/>
            <person name="Chen H."/>
            <person name="Gao J."/>
            <person name="Mao Z."/>
            <person name="Pires J.C."/>
            <person name="Luo M."/>
            <person name="Kudrna D."/>
            <person name="Wing R.A."/>
            <person name="Meyers B.C."/>
            <person name="Yi K."/>
            <person name="Kong H."/>
            <person name="Lavrijsen P."/>
            <person name="Sunseri F."/>
            <person name="Falavigna A."/>
            <person name="Ye Y."/>
            <person name="Leebens-Mack J.H."/>
            <person name="Chen G."/>
        </authorList>
    </citation>
    <scope>NUCLEOTIDE SEQUENCE [LARGE SCALE GENOMIC DNA]</scope>
    <source>
        <strain evidence="3">cv. DH0086</strain>
    </source>
</reference>
<evidence type="ECO:0000313" key="3">
    <source>
        <dbReference type="Proteomes" id="UP000243459"/>
    </source>
</evidence>
<feature type="region of interest" description="Disordered" evidence="1">
    <location>
        <begin position="120"/>
        <end position="171"/>
    </location>
</feature>
<gene>
    <name evidence="2" type="ORF">A4U43_C01F6540</name>
</gene>
<evidence type="ECO:0000313" key="2">
    <source>
        <dbReference type="EMBL" id="ONK79455.1"/>
    </source>
</evidence>
<dbReference type="Gramene" id="ONK79455">
    <property type="protein sequence ID" value="ONK79455"/>
    <property type="gene ID" value="A4U43_C01F6540"/>
</dbReference>
<protein>
    <submittedName>
        <fullName evidence="2">Uncharacterized protein</fullName>
    </submittedName>
</protein>
<name>A0A5P1FMB6_ASPOF</name>
<dbReference type="EMBL" id="CM007381">
    <property type="protein sequence ID" value="ONK79455.1"/>
    <property type="molecule type" value="Genomic_DNA"/>
</dbReference>